<keyword evidence="3" id="KW-0378">Hydrolase</keyword>
<dbReference type="InterPro" id="IPR000073">
    <property type="entry name" value="AB_hydrolase_1"/>
</dbReference>
<organism evidence="3 4">
    <name type="scientific">Paraflavitalea soli</name>
    <dbReference type="NCBI Taxonomy" id="2315862"/>
    <lineage>
        <taxon>Bacteria</taxon>
        <taxon>Pseudomonadati</taxon>
        <taxon>Bacteroidota</taxon>
        <taxon>Chitinophagia</taxon>
        <taxon>Chitinophagales</taxon>
        <taxon>Chitinophagaceae</taxon>
        <taxon>Paraflavitalea</taxon>
    </lineage>
</organism>
<dbReference type="InterPro" id="IPR050266">
    <property type="entry name" value="AB_hydrolase_sf"/>
</dbReference>
<keyword evidence="4" id="KW-1185">Reference proteome</keyword>
<reference evidence="3 4" key="1">
    <citation type="submission" date="2018-09" db="EMBL/GenBank/DDBJ databases">
        <title>Genome sequencing of strain 6GH32-13.</title>
        <authorList>
            <person name="Weon H.-Y."/>
            <person name="Heo J."/>
            <person name="Kwon S.-W."/>
        </authorList>
    </citation>
    <scope>NUCLEOTIDE SEQUENCE [LARGE SCALE GENOMIC DNA]</scope>
    <source>
        <strain evidence="3 4">5GH32-13</strain>
    </source>
</reference>
<protein>
    <submittedName>
        <fullName evidence="3">Alpha/beta hydrolase</fullName>
    </submittedName>
</protein>
<dbReference type="Gene3D" id="3.40.50.1820">
    <property type="entry name" value="alpha/beta hydrolase"/>
    <property type="match status" value="1"/>
</dbReference>
<dbReference type="Proteomes" id="UP000263900">
    <property type="component" value="Chromosome"/>
</dbReference>
<feature type="domain" description="AB hydrolase-1" evidence="2">
    <location>
        <begin position="45"/>
        <end position="156"/>
    </location>
</feature>
<dbReference type="SUPFAM" id="SSF53474">
    <property type="entry name" value="alpha/beta-Hydrolases"/>
    <property type="match status" value="1"/>
</dbReference>
<name>A0A3B7MJG7_9BACT</name>
<dbReference type="PANTHER" id="PTHR43798">
    <property type="entry name" value="MONOACYLGLYCEROL LIPASE"/>
    <property type="match status" value="1"/>
</dbReference>
<feature type="signal peptide" evidence="1">
    <location>
        <begin position="1"/>
        <end position="19"/>
    </location>
</feature>
<dbReference type="RefSeq" id="WP_119049281.1">
    <property type="nucleotide sequence ID" value="NZ_CP032157.1"/>
</dbReference>
<evidence type="ECO:0000256" key="1">
    <source>
        <dbReference type="SAM" id="SignalP"/>
    </source>
</evidence>
<feature type="chain" id="PRO_5017560414" evidence="1">
    <location>
        <begin position="20"/>
        <end position="264"/>
    </location>
</feature>
<dbReference type="InterPro" id="IPR029058">
    <property type="entry name" value="AB_hydrolase_fold"/>
</dbReference>
<evidence type="ECO:0000259" key="2">
    <source>
        <dbReference type="Pfam" id="PF00561"/>
    </source>
</evidence>
<evidence type="ECO:0000313" key="3">
    <source>
        <dbReference type="EMBL" id="AXY73443.1"/>
    </source>
</evidence>
<dbReference type="GO" id="GO:0046464">
    <property type="term" value="P:acylglycerol catabolic process"/>
    <property type="evidence" value="ECO:0007669"/>
    <property type="project" value="TreeGrafter"/>
</dbReference>
<dbReference type="GO" id="GO:0016020">
    <property type="term" value="C:membrane"/>
    <property type="evidence" value="ECO:0007669"/>
    <property type="project" value="TreeGrafter"/>
</dbReference>
<dbReference type="AlphaFoldDB" id="A0A3B7MJG7"/>
<evidence type="ECO:0000313" key="4">
    <source>
        <dbReference type="Proteomes" id="UP000263900"/>
    </source>
</evidence>
<dbReference type="KEGG" id="pseg:D3H65_05400"/>
<dbReference type="Pfam" id="PF00561">
    <property type="entry name" value="Abhydrolase_1"/>
    <property type="match status" value="1"/>
</dbReference>
<dbReference type="OrthoDB" id="9773293at2"/>
<sequence length="264" mass="28640">MKKLLLLIPAILFTLLLVAQTDTSGYYTSFDGAKIWYEVKGAGQPVLLVHGFIVNSSTWKKAALYSDLQKAGYKVITIDLRGNGLSDKPHEAASYANDAEAKDIMGLLTSLGINKYQVIGYSRGSIITARLLVLDKRIQKAVLGGMGTDFTNPEWPRRIMFYRALSGDSIPELKGVVEYVQKSGLDQKALALLQKEQPSTSKEALAKVQQPILVICGTEDSDNGSAAALAKLFPHATLAAVPGNHNNAASTPQFSEAILEFLKR</sequence>
<keyword evidence="1" id="KW-0732">Signal</keyword>
<dbReference type="GO" id="GO:0047372">
    <property type="term" value="F:monoacylglycerol lipase activity"/>
    <property type="evidence" value="ECO:0007669"/>
    <property type="project" value="TreeGrafter"/>
</dbReference>
<accession>A0A3B7MJG7</accession>
<proteinExistence type="predicted"/>
<dbReference type="PANTHER" id="PTHR43798:SF33">
    <property type="entry name" value="HYDROLASE, PUTATIVE (AFU_ORTHOLOGUE AFUA_2G14860)-RELATED"/>
    <property type="match status" value="1"/>
</dbReference>
<dbReference type="EMBL" id="CP032157">
    <property type="protein sequence ID" value="AXY73443.1"/>
    <property type="molecule type" value="Genomic_DNA"/>
</dbReference>
<gene>
    <name evidence="3" type="ORF">D3H65_05400</name>
</gene>